<dbReference type="PROSITE" id="PS51318">
    <property type="entry name" value="TAT"/>
    <property type="match status" value="1"/>
</dbReference>
<dbReference type="Pfam" id="PF08924">
    <property type="entry name" value="Rv2525c_GlyHyd-like"/>
    <property type="match status" value="1"/>
</dbReference>
<dbReference type="AlphaFoldDB" id="A0A8J3VF23"/>
<name>A0A8J3VF23_9ACTN</name>
<dbReference type="Proteomes" id="UP000612899">
    <property type="component" value="Unassembled WGS sequence"/>
</dbReference>
<feature type="chain" id="PRO_5035326314" description="Rv2525c-like glycoside hydrolase-like domain-containing protein" evidence="1">
    <location>
        <begin position="33"/>
        <end position="465"/>
    </location>
</feature>
<dbReference type="InterPro" id="IPR006311">
    <property type="entry name" value="TAT_signal"/>
</dbReference>
<sequence length="465" mass="48896">MTSISRRTLLGAAGAAVLGSATAMSFATPALAAVRRGIDYSWGRPRPSAIAAAGYSFVCRYVSWSTTGKNLTRSEADALRAAGLDIVTNWEYEASEALGGYSAGVENATEANRQAIVCGMPSSRPIYFSVDWDASAAQQGTINAYFDGIASVIGRSRTGAYGGFNVIDRLFDAGKVTWGWQTYAWSGGNWDSRAELRQVQNGITVDGADCDRNEAHAADFGQWGGQPRGTASIYGALADGRLTYTAVDASTGTRTHGAVVSTATLGFVPKAMATLNFNTILVTNPGGQLYRVDVITNNESLVFNAPVLLGGGWTHDLLAFDGHGSLFGIAGNTLRRYTITAAKPAASNITSNTVIDSGFTLKTLTATGPGWILGTTTGGLLLSYKINGAGNWDRYELRSSTWQVFDNLLSPGGGVYFGHRPEGSMHQYVDASPYNGSGSDISGASVVDAAGWTQYLLSAQPATVS</sequence>
<feature type="signal peptide" evidence="1">
    <location>
        <begin position="1"/>
        <end position="32"/>
    </location>
</feature>
<evidence type="ECO:0000313" key="4">
    <source>
        <dbReference type="Proteomes" id="UP000612899"/>
    </source>
</evidence>
<keyword evidence="1" id="KW-0732">Signal</keyword>
<dbReference type="RefSeq" id="WP_203907734.1">
    <property type="nucleotide sequence ID" value="NZ_BONY01000009.1"/>
</dbReference>
<comment type="caution">
    <text evidence="3">The sequence shown here is derived from an EMBL/GenBank/DDBJ whole genome shotgun (WGS) entry which is preliminary data.</text>
</comment>
<proteinExistence type="predicted"/>
<evidence type="ECO:0000313" key="3">
    <source>
        <dbReference type="EMBL" id="GIH03836.1"/>
    </source>
</evidence>
<dbReference type="InterPro" id="IPR015020">
    <property type="entry name" value="Rv2525c-like_Glyco_Hydro-like"/>
</dbReference>
<dbReference type="Gene3D" id="3.20.20.80">
    <property type="entry name" value="Glycosidases"/>
    <property type="match status" value="1"/>
</dbReference>
<accession>A0A8J3VF23</accession>
<dbReference type="Gene3D" id="2.115.10.10">
    <property type="entry name" value="Tachylectin 2"/>
    <property type="match status" value="1"/>
</dbReference>
<evidence type="ECO:0000256" key="1">
    <source>
        <dbReference type="SAM" id="SignalP"/>
    </source>
</evidence>
<dbReference type="SUPFAM" id="SSF51445">
    <property type="entry name" value="(Trans)glycosidases"/>
    <property type="match status" value="1"/>
</dbReference>
<evidence type="ECO:0000259" key="2">
    <source>
        <dbReference type="Pfam" id="PF08924"/>
    </source>
</evidence>
<feature type="domain" description="Rv2525c-like glycoside hydrolase-like" evidence="2">
    <location>
        <begin position="49"/>
        <end position="213"/>
    </location>
</feature>
<reference evidence="3" key="1">
    <citation type="submission" date="2021-01" db="EMBL/GenBank/DDBJ databases">
        <title>Whole genome shotgun sequence of Rhizocola hellebori NBRC 109834.</title>
        <authorList>
            <person name="Komaki H."/>
            <person name="Tamura T."/>
        </authorList>
    </citation>
    <scope>NUCLEOTIDE SEQUENCE</scope>
    <source>
        <strain evidence="3">NBRC 109834</strain>
    </source>
</reference>
<keyword evidence="4" id="KW-1185">Reference proteome</keyword>
<dbReference type="EMBL" id="BONY01000009">
    <property type="protein sequence ID" value="GIH03836.1"/>
    <property type="molecule type" value="Genomic_DNA"/>
</dbReference>
<gene>
    <name evidence="3" type="ORF">Rhe02_19030</name>
</gene>
<dbReference type="InterPro" id="IPR017853">
    <property type="entry name" value="GH"/>
</dbReference>
<protein>
    <recommendedName>
        <fullName evidence="2">Rv2525c-like glycoside hydrolase-like domain-containing protein</fullName>
    </recommendedName>
</protein>
<organism evidence="3 4">
    <name type="scientific">Rhizocola hellebori</name>
    <dbReference type="NCBI Taxonomy" id="1392758"/>
    <lineage>
        <taxon>Bacteria</taxon>
        <taxon>Bacillati</taxon>
        <taxon>Actinomycetota</taxon>
        <taxon>Actinomycetes</taxon>
        <taxon>Micromonosporales</taxon>
        <taxon>Micromonosporaceae</taxon>
        <taxon>Rhizocola</taxon>
    </lineage>
</organism>